<reference evidence="2" key="1">
    <citation type="submission" date="2015-04" db="EMBL/GenBank/DDBJ databases">
        <authorList>
            <person name="Syromyatnikov M.Y."/>
            <person name="Popov V.N."/>
        </authorList>
    </citation>
    <scope>NUCLEOTIDE SEQUENCE</scope>
    <source>
        <strain evidence="2">MO-1</strain>
    </source>
</reference>
<evidence type="ECO:0000313" key="2">
    <source>
        <dbReference type="EMBL" id="CRH05924.1"/>
    </source>
</evidence>
<sequence>MIGGCAAPYQPAPVVQPLKSDSVITTTADQSNGIIFFGPGGRYCQQPYPDATFNASEAADLNLSLLTYHAAGGTPGQQEKSDLTESETQMEMAGRSPAVLITRELFYRLCETSNNLKLSKEEVLELYKSTLQVIQSGWAAEAQNTKVSIGETLSITDQASETETDSTTLQGNDRAASPPAAAESATQSPYTN</sequence>
<feature type="region of interest" description="Disordered" evidence="1">
    <location>
        <begin position="156"/>
        <end position="192"/>
    </location>
</feature>
<proteinExistence type="predicted"/>
<name>A0A1S7LIG4_MAGMO</name>
<organism evidence="2">
    <name type="scientific">Magnetococcus massalia (strain MO-1)</name>
    <dbReference type="NCBI Taxonomy" id="451514"/>
    <lineage>
        <taxon>Bacteria</taxon>
        <taxon>Pseudomonadati</taxon>
        <taxon>Pseudomonadota</taxon>
        <taxon>Magnetococcia</taxon>
        <taxon>Magnetococcales</taxon>
        <taxon>Magnetococcaceae</taxon>
        <taxon>Magnetococcus</taxon>
    </lineage>
</organism>
<accession>A0A1S7LIG4</accession>
<evidence type="ECO:0000256" key="1">
    <source>
        <dbReference type="SAM" id="MobiDB-lite"/>
    </source>
</evidence>
<dbReference type="AlphaFoldDB" id="A0A1S7LIG4"/>
<gene>
    <name evidence="2" type="ORF">MAGMO_1743</name>
</gene>
<dbReference type="EMBL" id="LO017727">
    <property type="protein sequence ID" value="CRH05924.1"/>
    <property type="molecule type" value="Genomic_DNA"/>
</dbReference>
<feature type="compositionally biased region" description="Polar residues" evidence="1">
    <location>
        <begin position="156"/>
        <end position="171"/>
    </location>
</feature>
<feature type="compositionally biased region" description="Low complexity" evidence="1">
    <location>
        <begin position="175"/>
        <end position="192"/>
    </location>
</feature>
<protein>
    <submittedName>
        <fullName evidence="2">Uncharacterized protein</fullName>
    </submittedName>
</protein>